<dbReference type="CDD" id="cd22152">
    <property type="entry name" value="F-box_AtAFR-like"/>
    <property type="match status" value="1"/>
</dbReference>
<keyword evidence="5" id="KW-1185">Reference proteome</keyword>
<dbReference type="PANTHER" id="PTHR46344:SF21">
    <property type="entry name" value="F-BOX_KELCH-REPEAT PROTEIN SKIP30 ISOFORM X2"/>
    <property type="match status" value="1"/>
</dbReference>
<evidence type="ECO:0000259" key="3">
    <source>
        <dbReference type="SMART" id="SM00256"/>
    </source>
</evidence>
<reference evidence="5" key="1">
    <citation type="journal article" date="2013" name="Science">
        <title>The Amborella genome and the evolution of flowering plants.</title>
        <authorList>
            <consortium name="Amborella Genome Project"/>
        </authorList>
    </citation>
    <scope>NUCLEOTIDE SEQUENCE [LARGE SCALE GENOMIC DNA]</scope>
</reference>
<dbReference type="OrthoDB" id="45365at2759"/>
<proteinExistence type="predicted"/>
<dbReference type="eggNOG" id="KOG1072">
    <property type="taxonomic scope" value="Eukaryota"/>
</dbReference>
<dbReference type="Gramene" id="ERN01590">
    <property type="protein sequence ID" value="ERN01590"/>
    <property type="gene ID" value="AMTR_s00002p00272140"/>
</dbReference>
<evidence type="ECO:0000313" key="4">
    <source>
        <dbReference type="EMBL" id="ERN01590.1"/>
    </source>
</evidence>
<feature type="domain" description="F-box" evidence="3">
    <location>
        <begin position="7"/>
        <end position="47"/>
    </location>
</feature>
<accession>W1P3Q2</accession>
<dbReference type="PANTHER" id="PTHR46344">
    <property type="entry name" value="OS02G0202900 PROTEIN"/>
    <property type="match status" value="1"/>
</dbReference>
<dbReference type="SUPFAM" id="SSF81383">
    <property type="entry name" value="F-box domain"/>
    <property type="match status" value="1"/>
</dbReference>
<evidence type="ECO:0000256" key="2">
    <source>
        <dbReference type="ARBA" id="ARBA00022737"/>
    </source>
</evidence>
<organism evidence="4 5">
    <name type="scientific">Amborella trichopoda</name>
    <dbReference type="NCBI Taxonomy" id="13333"/>
    <lineage>
        <taxon>Eukaryota</taxon>
        <taxon>Viridiplantae</taxon>
        <taxon>Streptophyta</taxon>
        <taxon>Embryophyta</taxon>
        <taxon>Tracheophyta</taxon>
        <taxon>Spermatophyta</taxon>
        <taxon>Magnoliopsida</taxon>
        <taxon>Amborellales</taxon>
        <taxon>Amborellaceae</taxon>
        <taxon>Amborella</taxon>
    </lineage>
</organism>
<keyword evidence="1" id="KW-0880">Kelch repeat</keyword>
<dbReference type="Gene3D" id="2.120.10.80">
    <property type="entry name" value="Kelch-type beta propeller"/>
    <property type="match status" value="1"/>
</dbReference>
<evidence type="ECO:0000313" key="5">
    <source>
        <dbReference type="Proteomes" id="UP000017836"/>
    </source>
</evidence>
<dbReference type="AlphaFoldDB" id="W1P3Q2"/>
<gene>
    <name evidence="4" type="ORF">AMTR_s00002p00272140</name>
</gene>
<dbReference type="HOGENOM" id="CLU_028510_1_1_1"/>
<protein>
    <recommendedName>
        <fullName evidence="3">F-box domain-containing protein</fullName>
    </recommendedName>
</protein>
<dbReference type="EMBL" id="KI394767">
    <property type="protein sequence ID" value="ERN01590.1"/>
    <property type="molecule type" value="Genomic_DNA"/>
</dbReference>
<keyword evidence="2" id="KW-0677">Repeat</keyword>
<dbReference type="OMA" id="QRIGMAV"/>
<evidence type="ECO:0000256" key="1">
    <source>
        <dbReference type="ARBA" id="ARBA00022441"/>
    </source>
</evidence>
<dbReference type="InterPro" id="IPR006652">
    <property type="entry name" value="Kelch_1"/>
</dbReference>
<dbReference type="InterPro" id="IPR015915">
    <property type="entry name" value="Kelch-typ_b-propeller"/>
</dbReference>
<dbReference type="Proteomes" id="UP000017836">
    <property type="component" value="Unassembled WGS sequence"/>
</dbReference>
<dbReference type="InterPro" id="IPR001810">
    <property type="entry name" value="F-box_dom"/>
</dbReference>
<name>W1P3Q2_AMBTC</name>
<dbReference type="SMART" id="SM00256">
    <property type="entry name" value="FBOX"/>
    <property type="match status" value="1"/>
</dbReference>
<dbReference type="Pfam" id="PF00646">
    <property type="entry name" value="F-box"/>
    <property type="match status" value="1"/>
</dbReference>
<dbReference type="InterPro" id="IPR036047">
    <property type="entry name" value="F-box-like_dom_sf"/>
</dbReference>
<sequence>MCLIEGLPDDLALQCLARVPFSLYPSLSLVSPSWRDAIRSPDLVKARISANSTQDLLCVSASEPGNNWQLYDPARNIWMTLPPPPPAIVQLESFGTACVDGRLFVLGGIHRAMALGTWHSVTNLVTDEVWSYDPAARRWDQCASMLSPRCMFACCGWEGKILVAGGYTTEREMITNVEVYDPEHDAWVPMPSIEPVLCQGHKGLVLGGKVHVLHMELPTAQVWEGEERGWEIVDHHWSPLHSVVVGDELYTVSCRQVEAWGERGRGPPRRVGPGHRMFHQRFGGGLASLGGKVYVFGGTLQYKRRQLYDMHCLDEVEAGKPKWCCRAGMTRGKGNVLGFAVLRI</sequence>
<dbReference type="SMART" id="SM00612">
    <property type="entry name" value="Kelch"/>
    <property type="match status" value="2"/>
</dbReference>
<dbReference type="Pfam" id="PF01344">
    <property type="entry name" value="Kelch_1"/>
    <property type="match status" value="2"/>
</dbReference>
<dbReference type="KEGG" id="atr:18429675"/>
<dbReference type="SUPFAM" id="SSF117281">
    <property type="entry name" value="Kelch motif"/>
    <property type="match status" value="1"/>
</dbReference>